<gene>
    <name evidence="2" type="ORF">H4683_003338</name>
</gene>
<organism evidence="2 3">
    <name type="scientific">Sporosarcina limicola</name>
    <dbReference type="NCBI Taxonomy" id="34101"/>
    <lineage>
        <taxon>Bacteria</taxon>
        <taxon>Bacillati</taxon>
        <taxon>Bacillota</taxon>
        <taxon>Bacilli</taxon>
        <taxon>Bacillales</taxon>
        <taxon>Caryophanaceae</taxon>
        <taxon>Sporosarcina</taxon>
    </lineage>
</organism>
<accession>A0A927RED3</accession>
<protein>
    <submittedName>
        <fullName evidence="2">Uncharacterized protein</fullName>
    </submittedName>
</protein>
<feature type="transmembrane region" description="Helical" evidence="1">
    <location>
        <begin position="45"/>
        <end position="65"/>
    </location>
</feature>
<evidence type="ECO:0000256" key="1">
    <source>
        <dbReference type="SAM" id="Phobius"/>
    </source>
</evidence>
<dbReference type="RefSeq" id="WP_192599880.1">
    <property type="nucleotide sequence ID" value="NZ_JADBEL010000023.1"/>
</dbReference>
<sequence length="100" mass="11741">MEMLLAILRITYVLIFFIAVFISLKFEMGEENKDERGKSISNKSYGIVFPLMPLGWFLIELYGQFISSLDYYTYKLVIWFLISGLMILHAIIITGLKRKY</sequence>
<evidence type="ECO:0000313" key="3">
    <source>
        <dbReference type="Proteomes" id="UP000658225"/>
    </source>
</evidence>
<keyword evidence="1" id="KW-1133">Transmembrane helix</keyword>
<name>A0A927RED3_9BACL</name>
<dbReference type="EMBL" id="JADBEL010000023">
    <property type="protein sequence ID" value="MBE1556215.1"/>
    <property type="molecule type" value="Genomic_DNA"/>
</dbReference>
<keyword evidence="1" id="KW-0812">Transmembrane</keyword>
<dbReference type="AlphaFoldDB" id="A0A927RED3"/>
<reference evidence="2" key="1">
    <citation type="submission" date="2020-10" db="EMBL/GenBank/DDBJ databases">
        <title>Genomic Encyclopedia of Type Strains, Phase IV (KMG-IV): sequencing the most valuable type-strain genomes for metagenomic binning, comparative biology and taxonomic classification.</title>
        <authorList>
            <person name="Goeker M."/>
        </authorList>
    </citation>
    <scope>NUCLEOTIDE SEQUENCE</scope>
    <source>
        <strain evidence="2">DSM 13886</strain>
    </source>
</reference>
<evidence type="ECO:0000313" key="2">
    <source>
        <dbReference type="EMBL" id="MBE1556215.1"/>
    </source>
</evidence>
<comment type="caution">
    <text evidence="2">The sequence shown here is derived from an EMBL/GenBank/DDBJ whole genome shotgun (WGS) entry which is preliminary data.</text>
</comment>
<keyword evidence="1" id="KW-0472">Membrane</keyword>
<proteinExistence type="predicted"/>
<dbReference type="Proteomes" id="UP000658225">
    <property type="component" value="Unassembled WGS sequence"/>
</dbReference>
<feature type="transmembrane region" description="Helical" evidence="1">
    <location>
        <begin position="77"/>
        <end position="96"/>
    </location>
</feature>
<keyword evidence="3" id="KW-1185">Reference proteome</keyword>
<feature type="transmembrane region" description="Helical" evidence="1">
    <location>
        <begin position="6"/>
        <end position="24"/>
    </location>
</feature>